<dbReference type="InterPro" id="IPR001524">
    <property type="entry name" value="Glyco_hydro_6_CS"/>
</dbReference>
<dbReference type="Gene3D" id="2.60.120.260">
    <property type="entry name" value="Galactose-binding domain-like"/>
    <property type="match status" value="1"/>
</dbReference>
<dbReference type="EC" id="3.2.1.-" evidence="11"/>
<evidence type="ECO:0000256" key="9">
    <source>
        <dbReference type="PIRSR" id="PIRSR001100-2"/>
    </source>
</evidence>
<dbReference type="InterPro" id="IPR016288">
    <property type="entry name" value="Beta_cellobiohydrolase"/>
</dbReference>
<feature type="binding site" evidence="9">
    <location>
        <position position="401"/>
    </location>
    <ligand>
        <name>substrate</name>
    </ligand>
</feature>
<dbReference type="PANTHER" id="PTHR34876">
    <property type="match status" value="1"/>
</dbReference>
<feature type="binding site" evidence="9">
    <location>
        <position position="426"/>
    </location>
    <ligand>
        <name>substrate</name>
    </ligand>
</feature>
<evidence type="ECO:0000256" key="5">
    <source>
        <dbReference type="ARBA" id="ARBA00023277"/>
    </source>
</evidence>
<evidence type="ECO:0000256" key="2">
    <source>
        <dbReference type="ARBA" id="ARBA00022801"/>
    </source>
</evidence>
<feature type="binding site" evidence="9">
    <location>
        <position position="362"/>
    </location>
    <ligand>
        <name>substrate</name>
    </ligand>
</feature>
<feature type="binding site" evidence="9">
    <location>
        <position position="214"/>
    </location>
    <ligand>
        <name>substrate</name>
    </ligand>
</feature>
<dbReference type="AlphaFoldDB" id="A0A4R4W7H0"/>
<evidence type="ECO:0000256" key="10">
    <source>
        <dbReference type="PROSITE-ProRule" id="PRU10057"/>
    </source>
</evidence>
<accession>A0A4R4W7H0</accession>
<keyword evidence="1 11" id="KW-0732">Signal</keyword>
<evidence type="ECO:0000256" key="11">
    <source>
        <dbReference type="RuleBase" id="RU361186"/>
    </source>
</evidence>
<gene>
    <name evidence="13" type="ORF">E1218_33740</name>
</gene>
<evidence type="ECO:0000256" key="3">
    <source>
        <dbReference type="ARBA" id="ARBA00023001"/>
    </source>
</evidence>
<dbReference type="EMBL" id="SMKR01000247">
    <property type="protein sequence ID" value="TDD13971.1"/>
    <property type="molecule type" value="Genomic_DNA"/>
</dbReference>
<evidence type="ECO:0000256" key="6">
    <source>
        <dbReference type="ARBA" id="ARBA00023295"/>
    </source>
</evidence>
<dbReference type="PANTHER" id="PTHR34876:SF4">
    <property type="entry name" value="1,4-BETA-D-GLUCAN CELLOBIOHYDROLASE C-RELATED"/>
    <property type="match status" value="1"/>
</dbReference>
<keyword evidence="14" id="KW-1185">Reference proteome</keyword>
<dbReference type="Gene3D" id="3.20.20.40">
    <property type="entry name" value="1, 4-beta cellobiohydrolase"/>
    <property type="match status" value="1"/>
</dbReference>
<evidence type="ECO:0000256" key="1">
    <source>
        <dbReference type="ARBA" id="ARBA00022729"/>
    </source>
</evidence>
<dbReference type="SUPFAM" id="SSF49785">
    <property type="entry name" value="Galactose-binding domain-like"/>
    <property type="match status" value="1"/>
</dbReference>
<dbReference type="GO" id="GO:0030245">
    <property type="term" value="P:cellulose catabolic process"/>
    <property type="evidence" value="ECO:0007669"/>
    <property type="project" value="UniProtKB-KW"/>
</dbReference>
<dbReference type="OrthoDB" id="309899at2"/>
<feature type="active site" description="Proton donor" evidence="8 10">
    <location>
        <position position="290"/>
    </location>
</feature>
<keyword evidence="5 11" id="KW-0119">Carbohydrate metabolism</keyword>
<dbReference type="InterPro" id="IPR003305">
    <property type="entry name" value="CenC_carb-bd"/>
</dbReference>
<evidence type="ECO:0000256" key="8">
    <source>
        <dbReference type="PIRSR" id="PIRSR001100-1"/>
    </source>
</evidence>
<name>A0A4R4W7H0_9ACTN</name>
<keyword evidence="4" id="KW-1015">Disulfide bond</keyword>
<dbReference type="GO" id="GO:0004553">
    <property type="term" value="F:hydrolase activity, hydrolyzing O-glycosyl compounds"/>
    <property type="evidence" value="ECO:0007669"/>
    <property type="project" value="InterPro"/>
</dbReference>
<organism evidence="13 14">
    <name type="scientific">Kribbella turkmenica</name>
    <dbReference type="NCBI Taxonomy" id="2530375"/>
    <lineage>
        <taxon>Bacteria</taxon>
        <taxon>Bacillati</taxon>
        <taxon>Actinomycetota</taxon>
        <taxon>Actinomycetes</taxon>
        <taxon>Propionibacteriales</taxon>
        <taxon>Kribbellaceae</taxon>
        <taxon>Kribbella</taxon>
    </lineage>
</organism>
<dbReference type="Proteomes" id="UP000295172">
    <property type="component" value="Unassembled WGS sequence"/>
</dbReference>
<dbReference type="PROSITE" id="PS00656">
    <property type="entry name" value="GLYCOSYL_HYDROL_F6_2"/>
    <property type="match status" value="1"/>
</dbReference>
<feature type="domain" description="CBM-cenC" evidence="12">
    <location>
        <begin position="24"/>
        <end position="148"/>
    </location>
</feature>
<comment type="caution">
    <text evidence="13">The sequence shown here is derived from an EMBL/GenBank/DDBJ whole genome shotgun (WGS) entry which is preliminary data.</text>
</comment>
<evidence type="ECO:0000259" key="12">
    <source>
        <dbReference type="Pfam" id="PF02018"/>
    </source>
</evidence>
<dbReference type="PIRSF" id="PIRSF001100">
    <property type="entry name" value="Beta_cellobiohydrolase"/>
    <property type="match status" value="1"/>
</dbReference>
<dbReference type="Pfam" id="PF01341">
    <property type="entry name" value="Glyco_hydro_6"/>
    <property type="match status" value="1"/>
</dbReference>
<dbReference type="SUPFAM" id="SSF51989">
    <property type="entry name" value="Glycosyl hydrolases family 6, cellulases"/>
    <property type="match status" value="1"/>
</dbReference>
<comment type="similarity">
    <text evidence="11">Belongs to the glycosyl hydrolase family 6.</text>
</comment>
<dbReference type="InterPro" id="IPR008979">
    <property type="entry name" value="Galactose-bd-like_sf"/>
</dbReference>
<sequence length="455" mass="48111">MPAAALALGVVVPASALGAAAATELVKNGTFDTSTTNWWSLANTPISVDAGQLKAVVPGGTAERWDAMLGQNVPAFPIHQGHRYVLSFDARATATRQLRTTVQHNTAPYPSTLDRLFTVGTTKQRFALGFTGSLETAQAELTFQLGDHPTGYSVWFDNVSLVDTYGTVAGSPISLTNGFYVDPKSNPKIWVDNNPGTKATAINAAIATKPMARWFGNWNTNIADAVQQFVGPADAADKVPTLVAYNIPGRDACGGHSGGGAGTEAAYKDWVQTFAAAIGSRPALVILEPDSLGDFQCMTPEKQDERVRMLQFALQQFKDFAPNTWVYLDAGNKGWGTASDMAQRLTRVGVGNAHGFSLNVSNYYTTAETIPFADAINDGLAADKPFVIDTSRNGAGAGTTWCNPPGRKLGVTARVGGGAELLLWVKVPGNSDGVCNESSLPAGQFDPDLAIKLIP</sequence>
<feature type="signal peptide" evidence="11">
    <location>
        <begin position="1"/>
        <end position="21"/>
    </location>
</feature>
<dbReference type="InterPro" id="IPR036434">
    <property type="entry name" value="Beta_cellobiohydrolase_sf"/>
</dbReference>
<keyword evidence="3 11" id="KW-0136">Cellulose degradation</keyword>
<evidence type="ECO:0000256" key="4">
    <source>
        <dbReference type="ARBA" id="ARBA00023157"/>
    </source>
</evidence>
<feature type="active site" description="Proton acceptor" evidence="8">
    <location>
        <position position="432"/>
    </location>
</feature>
<evidence type="ECO:0000256" key="7">
    <source>
        <dbReference type="ARBA" id="ARBA00023326"/>
    </source>
</evidence>
<keyword evidence="7 11" id="KW-0624">Polysaccharide degradation</keyword>
<evidence type="ECO:0000313" key="14">
    <source>
        <dbReference type="Proteomes" id="UP000295172"/>
    </source>
</evidence>
<proteinExistence type="inferred from homology"/>
<dbReference type="PRINTS" id="PR00733">
    <property type="entry name" value="GLHYDRLASE6"/>
</dbReference>
<keyword evidence="2 11" id="KW-0378">Hydrolase</keyword>
<dbReference type="Pfam" id="PF02018">
    <property type="entry name" value="CBM_4_9"/>
    <property type="match status" value="1"/>
</dbReference>
<protein>
    <recommendedName>
        <fullName evidence="11">Glucanase</fullName>
        <ecNumber evidence="11">3.2.1.-</ecNumber>
    </recommendedName>
</protein>
<evidence type="ECO:0000313" key="13">
    <source>
        <dbReference type="EMBL" id="TDD13971.1"/>
    </source>
</evidence>
<feature type="chain" id="PRO_5021040641" description="Glucanase" evidence="11">
    <location>
        <begin position="22"/>
        <end position="455"/>
    </location>
</feature>
<feature type="binding site" evidence="9">
    <location>
        <position position="335"/>
    </location>
    <ligand>
        <name>substrate</name>
    </ligand>
</feature>
<keyword evidence="6 11" id="KW-0326">Glycosidase</keyword>
<reference evidence="13 14" key="1">
    <citation type="submission" date="2019-02" db="EMBL/GenBank/DDBJ databases">
        <title>Draft genome sequences of novel Actinobacteria.</title>
        <authorList>
            <person name="Sahin N."/>
            <person name="Ay H."/>
            <person name="Saygin H."/>
        </authorList>
    </citation>
    <scope>NUCLEOTIDE SEQUENCE [LARGE SCALE GENOMIC DNA]</scope>
    <source>
        <strain evidence="13 14">16K104</strain>
    </source>
</reference>